<evidence type="ECO:0000313" key="2">
    <source>
        <dbReference type="Proteomes" id="UP000789702"/>
    </source>
</evidence>
<accession>A0ACA9LZ17</accession>
<evidence type="ECO:0000313" key="1">
    <source>
        <dbReference type="EMBL" id="CAG8549714.1"/>
    </source>
</evidence>
<protein>
    <submittedName>
        <fullName evidence="1">2666_t:CDS:1</fullName>
    </submittedName>
</protein>
<comment type="caution">
    <text evidence="1">The sequence shown here is derived from an EMBL/GenBank/DDBJ whole genome shotgun (WGS) entry which is preliminary data.</text>
</comment>
<gene>
    <name evidence="1" type="ORF">DHETER_LOCUS5172</name>
</gene>
<feature type="non-terminal residue" evidence="1">
    <location>
        <position position="665"/>
    </location>
</feature>
<feature type="non-terminal residue" evidence="1">
    <location>
        <position position="1"/>
    </location>
</feature>
<dbReference type="Proteomes" id="UP000789702">
    <property type="component" value="Unassembled WGS sequence"/>
</dbReference>
<keyword evidence="2" id="KW-1185">Reference proteome</keyword>
<sequence length="665" mass="77708">MASVKTYSISSNSTTAFNTATTVVSTVTDVVALYVPLITAVKILVDEIYKICNAAESFDKFKKILTKVKDFTMDVSNLKGFKRFINAQDVKTRYEGLTKEFDECMQDLHFAVVVNNLFDKEEETQNIDKELKEVSQLLNKLGDQYEKLAQDVNIMKANKQASEINENKINENELVDPTFRKDDYVRGNVVKKIYKSLNVEVACKPVENSERHESELTILSKISQSPHILRFYGHSTVNNRQVMVFAWAELGTLKELYNKFDIPWPRKIQMINDICRGISFLRTVNIFHHDLRCENIFVLRNLNVKIGNFKHARKIDDNSRNLKDLLVDIIRWMAPELIEKKYKEGSKHVNERVYTFDCEMFSFGMLIWELCYEKVPYENWDVPRIIDHVLKGKRENVSEGRFKNSDDKEIQIEFIKIINKAWLHTPNSRISIAELSYKLDELAEKYPLPHDTPLLLQNNELDFEGKNCQDYTECLSPKLEIKIEDQINQVITESLLPSFDDDPEEIIEENDIIVPLEDGVKLHNAKKYEDAWKCFIQNSELPAAKFWQGYYYYNGYFVERDLDKARNLFKEAANENHTESQYRYAVMLLSKKEDDETAKDKNRQEIIRYFKLAAEKKNIDAMYYLGDIYLNGKLRVPKDEERGLSYLKLAAKSNNKKALEKLEKL</sequence>
<name>A0ACA9LZ17_9GLOM</name>
<proteinExistence type="predicted"/>
<organism evidence="1 2">
    <name type="scientific">Dentiscutata heterogama</name>
    <dbReference type="NCBI Taxonomy" id="1316150"/>
    <lineage>
        <taxon>Eukaryota</taxon>
        <taxon>Fungi</taxon>
        <taxon>Fungi incertae sedis</taxon>
        <taxon>Mucoromycota</taxon>
        <taxon>Glomeromycotina</taxon>
        <taxon>Glomeromycetes</taxon>
        <taxon>Diversisporales</taxon>
        <taxon>Gigasporaceae</taxon>
        <taxon>Dentiscutata</taxon>
    </lineage>
</organism>
<dbReference type="EMBL" id="CAJVPU010005572">
    <property type="protein sequence ID" value="CAG8549714.1"/>
    <property type="molecule type" value="Genomic_DNA"/>
</dbReference>
<reference evidence="1" key="1">
    <citation type="submission" date="2021-06" db="EMBL/GenBank/DDBJ databases">
        <authorList>
            <person name="Kallberg Y."/>
            <person name="Tangrot J."/>
            <person name="Rosling A."/>
        </authorList>
    </citation>
    <scope>NUCLEOTIDE SEQUENCE</scope>
    <source>
        <strain evidence="1">IL203A</strain>
    </source>
</reference>